<dbReference type="WBParaSite" id="SPAL_0000102600.1">
    <property type="protein sequence ID" value="SPAL_0000102600.1"/>
    <property type="gene ID" value="SPAL_0000102600"/>
</dbReference>
<reference evidence="2" key="1">
    <citation type="submission" date="2017-02" db="UniProtKB">
        <authorList>
            <consortium name="WormBaseParasite"/>
        </authorList>
    </citation>
    <scope>IDENTIFICATION</scope>
</reference>
<keyword evidence="1" id="KW-1185">Reference proteome</keyword>
<accession>A0A0N5B4M5</accession>
<dbReference type="AlphaFoldDB" id="A0A0N5B4M5"/>
<sequence length="70" mass="7844">MIVAKLNVYFCSSLEKSFDSSPNTTKTTSTSELSDIVNPVATDPAVRRLLFLLHIHFFSRLTFSADFLTT</sequence>
<proteinExistence type="predicted"/>
<evidence type="ECO:0000313" key="1">
    <source>
        <dbReference type="Proteomes" id="UP000046392"/>
    </source>
</evidence>
<dbReference type="Proteomes" id="UP000046392">
    <property type="component" value="Unplaced"/>
</dbReference>
<protein>
    <submittedName>
        <fullName evidence="2">Ovule protein</fullName>
    </submittedName>
</protein>
<evidence type="ECO:0000313" key="2">
    <source>
        <dbReference type="WBParaSite" id="SPAL_0000102600.1"/>
    </source>
</evidence>
<organism evidence="1 2">
    <name type="scientific">Strongyloides papillosus</name>
    <name type="common">Intestinal threadworm</name>
    <dbReference type="NCBI Taxonomy" id="174720"/>
    <lineage>
        <taxon>Eukaryota</taxon>
        <taxon>Metazoa</taxon>
        <taxon>Ecdysozoa</taxon>
        <taxon>Nematoda</taxon>
        <taxon>Chromadorea</taxon>
        <taxon>Rhabditida</taxon>
        <taxon>Tylenchina</taxon>
        <taxon>Panagrolaimomorpha</taxon>
        <taxon>Strongyloidoidea</taxon>
        <taxon>Strongyloididae</taxon>
        <taxon>Strongyloides</taxon>
    </lineage>
</organism>
<name>A0A0N5B4M5_STREA</name>